<feature type="non-terminal residue" evidence="1">
    <location>
        <position position="182"/>
    </location>
</feature>
<dbReference type="EMBL" id="MRZN01000044">
    <property type="protein sequence ID" value="PHK48462.1"/>
    <property type="molecule type" value="Genomic_DNA"/>
</dbReference>
<dbReference type="AlphaFoldDB" id="A0A2C6U3J5"/>
<accession>A0A2C6U3J5</accession>
<gene>
    <name evidence="1" type="ORF">BTJ66_13435</name>
</gene>
<dbReference type="Proteomes" id="UP000223828">
    <property type="component" value="Unassembled WGS sequence"/>
</dbReference>
<name>A0A2C6U3J5_9STAP</name>
<sequence>QNQTPSYKTINRFRVNPKTDALLASLFIQFHSQCLEQSLIDDTKVEANANKYTFVWKRNIQNYETKMNENSTLLYQELVKNKIVPEIKEDRDINLTQEEIDLIGTHLDKEIEDLTNQMNESKNVETRRIKRKTRTEIKKCRKRIGEYSERKNKYRYQQSILKDRNSYSKTDHDATFMRMKDD</sequence>
<protein>
    <submittedName>
        <fullName evidence="1">IS5/IS1182 family transposase</fullName>
    </submittedName>
</protein>
<proteinExistence type="predicted"/>
<evidence type="ECO:0000313" key="1">
    <source>
        <dbReference type="EMBL" id="PHK48462.1"/>
    </source>
</evidence>
<organism evidence="1 2">
    <name type="scientific">Staphylococcus edaphicus</name>
    <dbReference type="NCBI Taxonomy" id="1955013"/>
    <lineage>
        <taxon>Bacteria</taxon>
        <taxon>Bacillati</taxon>
        <taxon>Bacillota</taxon>
        <taxon>Bacilli</taxon>
        <taxon>Bacillales</taxon>
        <taxon>Staphylococcaceae</taxon>
        <taxon>Staphylococcus</taxon>
    </lineage>
</organism>
<dbReference type="PANTHER" id="PTHR33408">
    <property type="entry name" value="TRANSPOSASE"/>
    <property type="match status" value="1"/>
</dbReference>
<comment type="caution">
    <text evidence="1">The sequence shown here is derived from an EMBL/GenBank/DDBJ whole genome shotgun (WGS) entry which is preliminary data.</text>
</comment>
<dbReference type="OrthoDB" id="2236403at2"/>
<reference evidence="2" key="1">
    <citation type="submission" date="2017-10" db="EMBL/GenBank/DDBJ databases">
        <title>Staphylococcus edaphicus sp. nov., isolated in Antarctica, harbouring mecC gene and genomic islands essential in adaptation to extreme environment.</title>
        <authorList>
            <person name="Pantucek R."/>
            <person name="Sedlacek I."/>
            <person name="Indrakova A."/>
            <person name="Vrbovska V."/>
            <person name="Maslanova I."/>
            <person name="Kovarovic V."/>
            <person name="Svec P."/>
            <person name="Kralova S."/>
            <person name="Kristofova L."/>
            <person name="Keklakova J."/>
            <person name="Petras P."/>
            <person name="Doskar J."/>
        </authorList>
    </citation>
    <scope>NUCLEOTIDE SEQUENCE [LARGE SCALE GENOMIC DNA]</scope>
    <source>
        <strain evidence="2">CCM 5085</strain>
    </source>
</reference>
<dbReference type="PANTHER" id="PTHR33408:SF2">
    <property type="entry name" value="TRANSPOSASE DDE DOMAIN-CONTAINING PROTEIN"/>
    <property type="match status" value="1"/>
</dbReference>
<evidence type="ECO:0000313" key="2">
    <source>
        <dbReference type="Proteomes" id="UP000223828"/>
    </source>
</evidence>
<feature type="non-terminal residue" evidence="1">
    <location>
        <position position="1"/>
    </location>
</feature>